<evidence type="ECO:0000313" key="2">
    <source>
        <dbReference type="EMBL" id="QKN24412.1"/>
    </source>
</evidence>
<organism evidence="2 4">
    <name type="scientific">Caproicibacterium lactatifermentans</name>
    <dbReference type="NCBI Taxonomy" id="2666138"/>
    <lineage>
        <taxon>Bacteria</taxon>
        <taxon>Bacillati</taxon>
        <taxon>Bacillota</taxon>
        <taxon>Clostridia</taxon>
        <taxon>Eubacteriales</taxon>
        <taxon>Oscillospiraceae</taxon>
        <taxon>Caproicibacterium</taxon>
    </lineage>
</organism>
<keyword evidence="1" id="KW-0812">Transmembrane</keyword>
<gene>
    <name evidence="2" type="ORF">GJQ69_07915</name>
    <name evidence="3" type="ORF">GKP14_05890</name>
</gene>
<reference evidence="3" key="2">
    <citation type="journal article" date="2021" name="Appl. Environ. Microbiol.">
        <title>Adaptability of a Caproate-Producing Bacterium Contributes to Its Dominance in an Anaerobic Fermentation System.</title>
        <authorList>
            <person name="Wang H."/>
            <person name="Gu Y."/>
            <person name="Zhou W."/>
            <person name="Zhao D."/>
            <person name="Qiao Z."/>
            <person name="Zheng J."/>
            <person name="Gao J."/>
            <person name="Chen X."/>
            <person name="Ren C."/>
            <person name="Xu Y."/>
        </authorList>
    </citation>
    <scope>NUCLEOTIDE SEQUENCE</scope>
    <source>
        <strain evidence="3">JNU-WLY1368</strain>
    </source>
</reference>
<dbReference type="EMBL" id="CP046161">
    <property type="protein sequence ID" value="QKO30575.1"/>
    <property type="molecule type" value="Genomic_DNA"/>
</dbReference>
<reference evidence="4 5" key="1">
    <citation type="submission" date="2019-11" db="EMBL/GenBank/DDBJ databases">
        <authorList>
            <person name="Ren C."/>
            <person name="Wang H."/>
            <person name="Xu Y."/>
        </authorList>
    </citation>
    <scope>NUCLEOTIDE SEQUENCE [LARGE SCALE GENOMIC DNA]</scope>
    <source>
        <strain evidence="5">JNU-WLY1368</strain>
        <strain evidence="2 4">LBM 19010</strain>
    </source>
</reference>
<name>A0A859DU22_9FIRM</name>
<dbReference type="EMBL" id="CP046051">
    <property type="protein sequence ID" value="QKN24412.1"/>
    <property type="molecule type" value="Genomic_DNA"/>
</dbReference>
<keyword evidence="1" id="KW-1133">Transmembrane helix</keyword>
<accession>A0A859DU22</accession>
<evidence type="ECO:0000313" key="3">
    <source>
        <dbReference type="EMBL" id="QKO30575.1"/>
    </source>
</evidence>
<dbReference type="Proteomes" id="UP000509623">
    <property type="component" value="Chromosome"/>
</dbReference>
<keyword evidence="5" id="KW-1185">Reference proteome</keyword>
<feature type="transmembrane region" description="Helical" evidence="1">
    <location>
        <begin position="91"/>
        <end position="111"/>
    </location>
</feature>
<proteinExistence type="predicted"/>
<sequence>MNSPEKSKKYLLGTDESQQWMKKYFFNPRGIGFLEPGLDALDSAALSAYNIAKSSYQIHPEVFNMEYLSKTLSISKDEIIKRMKRMYQDRLIMFVMNPAVQVSGWGLYYWIVKLHDGTSPETKEKLANWFQNKDDICTGYQTKGDFDFFNGNHMRVLDNLLSDVIEPWRHNPEVEYVHLCPVRRDLRESHINMWDAPDDDYRECVFGDGQLEKLAKIQNKMDLTDLKIVAALNAKRPMEQVYDFNVLSEISGLDPKDMLTGIKSIVEDKRTVLPLFYLDYANLGLTNHMFVIRTFQNLPCVRKAEIADELSKIKEFNTVLEFTDSFYDISVWAYNEISDIKALREKLYSYSEIETVLEADSDRQFRRWVCRLDNKDDLWEECVFTDDFLEDRTVKNNNCACRFLSKEEEK</sequence>
<protein>
    <submittedName>
        <fullName evidence="2">AsnC family transcriptional regulator</fullName>
    </submittedName>
</protein>
<evidence type="ECO:0000256" key="1">
    <source>
        <dbReference type="SAM" id="Phobius"/>
    </source>
</evidence>
<dbReference type="RefSeq" id="WP_086035263.1">
    <property type="nucleotide sequence ID" value="NZ_CP046051.1"/>
</dbReference>
<keyword evidence="1" id="KW-0472">Membrane</keyword>
<dbReference type="Proteomes" id="UP000501316">
    <property type="component" value="Chromosome"/>
</dbReference>
<dbReference type="AlphaFoldDB" id="A0A859DU22"/>
<evidence type="ECO:0000313" key="5">
    <source>
        <dbReference type="Proteomes" id="UP000509623"/>
    </source>
</evidence>
<reference evidence="3" key="3">
    <citation type="journal article" date="2022" name="Int. J. Syst. Evol. Microbiol.">
        <title>Caproicibacterium lactatifermentans sp. nov., isolated from pit clay used for the production of Chinese strong aroma-type liquor.</title>
        <authorList>
            <person name="Wang H."/>
            <person name="Gu Y."/>
            <person name="Zhao D."/>
            <person name="Qiao Z."/>
            <person name="Zheng J."/>
            <person name="Gao J."/>
            <person name="Ren C."/>
            <person name="Xu Y."/>
        </authorList>
    </citation>
    <scope>NUCLEOTIDE SEQUENCE</scope>
    <source>
        <strain evidence="3">JNU-WLY1368</strain>
    </source>
</reference>
<dbReference type="KEGG" id="clf:GJQ69_07915"/>
<evidence type="ECO:0000313" key="4">
    <source>
        <dbReference type="Proteomes" id="UP000501316"/>
    </source>
</evidence>